<accession>A0A533QEZ8</accession>
<protein>
    <submittedName>
        <fullName evidence="1">Uncharacterized protein</fullName>
    </submittedName>
</protein>
<gene>
    <name evidence="1" type="ORF">JETT_2465</name>
</gene>
<sequence>MAVSQYWIVRLIAVAHLTKITMISKTVARSKVVFGSS</sequence>
<dbReference type="EMBL" id="SULG01000055">
    <property type="protein sequence ID" value="TLD41261.1"/>
    <property type="molecule type" value="Genomic_DNA"/>
</dbReference>
<reference evidence="1 2" key="1">
    <citation type="submission" date="2019-04" db="EMBL/GenBank/DDBJ databases">
        <title>Genome of a novel bacterium Candidatus Jettenia ecosi reconstructed from metagenome of an anammox bioreactor.</title>
        <authorList>
            <person name="Mardanov A.V."/>
            <person name="Beletsky A.V."/>
            <person name="Ravin N.V."/>
            <person name="Botchkova E.A."/>
            <person name="Litti Y.V."/>
            <person name="Nozhevnikova A.N."/>
        </authorList>
    </citation>
    <scope>NUCLEOTIDE SEQUENCE [LARGE SCALE GENOMIC DNA]</scope>
    <source>
        <strain evidence="1">J2</strain>
    </source>
</reference>
<comment type="caution">
    <text evidence="1">The sequence shown here is derived from an EMBL/GenBank/DDBJ whole genome shotgun (WGS) entry which is preliminary data.</text>
</comment>
<evidence type="ECO:0000313" key="1">
    <source>
        <dbReference type="EMBL" id="TLD41261.1"/>
    </source>
</evidence>
<organism evidence="1 2">
    <name type="scientific">Candidatus Jettenia ecosi</name>
    <dbReference type="NCBI Taxonomy" id="2494326"/>
    <lineage>
        <taxon>Bacteria</taxon>
        <taxon>Pseudomonadati</taxon>
        <taxon>Planctomycetota</taxon>
        <taxon>Candidatus Brocadiia</taxon>
        <taxon>Candidatus Brocadiales</taxon>
        <taxon>Candidatus Brocadiaceae</taxon>
        <taxon>Candidatus Jettenia</taxon>
    </lineage>
</organism>
<evidence type="ECO:0000313" key="2">
    <source>
        <dbReference type="Proteomes" id="UP000319783"/>
    </source>
</evidence>
<name>A0A533QEZ8_9BACT</name>
<dbReference type="AlphaFoldDB" id="A0A533QEZ8"/>
<dbReference type="Proteomes" id="UP000319783">
    <property type="component" value="Unassembled WGS sequence"/>
</dbReference>
<proteinExistence type="predicted"/>